<dbReference type="RefSeq" id="WP_076461173.1">
    <property type="nucleotide sequence ID" value="NZ_FTMN01000001.1"/>
</dbReference>
<dbReference type="SUPFAM" id="SSF117396">
    <property type="entry name" value="TM1631-like"/>
    <property type="match status" value="1"/>
</dbReference>
<reference evidence="1 2" key="1">
    <citation type="submission" date="2017-01" db="EMBL/GenBank/DDBJ databases">
        <authorList>
            <person name="Mah S.A."/>
            <person name="Swanson W.J."/>
            <person name="Moy G.W."/>
            <person name="Vacquier V.D."/>
        </authorList>
    </citation>
    <scope>NUCLEOTIDE SEQUENCE [LARGE SCALE GENOMIC DNA]</scope>
    <source>
        <strain evidence="1 2">DSM 7027</strain>
    </source>
</reference>
<dbReference type="AlphaFoldDB" id="A0A1N6PBW5"/>
<name>A0A1N6PBW5_9GAMM</name>
<evidence type="ECO:0000313" key="1">
    <source>
        <dbReference type="EMBL" id="SIQ01865.1"/>
    </source>
</evidence>
<proteinExistence type="predicted"/>
<dbReference type="InterPro" id="IPR036520">
    <property type="entry name" value="UPF0759_sf"/>
</dbReference>
<accession>A0A1N6PBW5</accession>
<dbReference type="Pfam" id="PF01904">
    <property type="entry name" value="DUF72"/>
    <property type="match status" value="1"/>
</dbReference>
<organism evidence="1 2">
    <name type="scientific">Marinobacterium stanieri</name>
    <dbReference type="NCBI Taxonomy" id="49186"/>
    <lineage>
        <taxon>Bacteria</taxon>
        <taxon>Pseudomonadati</taxon>
        <taxon>Pseudomonadota</taxon>
        <taxon>Gammaproteobacteria</taxon>
        <taxon>Oceanospirillales</taxon>
        <taxon>Oceanospirillaceae</taxon>
        <taxon>Marinobacterium</taxon>
    </lineage>
</organism>
<gene>
    <name evidence="1" type="ORF">SAMN05421647_101929</name>
</gene>
<evidence type="ECO:0000313" key="2">
    <source>
        <dbReference type="Proteomes" id="UP000186895"/>
    </source>
</evidence>
<dbReference type="PANTHER" id="PTHR30348">
    <property type="entry name" value="UNCHARACTERIZED PROTEIN YECE"/>
    <property type="match status" value="1"/>
</dbReference>
<dbReference type="EMBL" id="FTMN01000001">
    <property type="protein sequence ID" value="SIQ01865.1"/>
    <property type="molecule type" value="Genomic_DNA"/>
</dbReference>
<protein>
    <submittedName>
        <fullName evidence="1">Uncharacterized conserved protein YecE, DUF72 family</fullName>
    </submittedName>
</protein>
<dbReference type="InterPro" id="IPR002763">
    <property type="entry name" value="DUF72"/>
</dbReference>
<sequence>MASDYFIGLPQWKHPAWEASILPDSGQPELSQYAASFSSVEGNTTFYGLPAQETVKRWREQTPAHFRFCFKFPQSISHQSGLMHCEEEVRKTFVQLAPLEQKLGMLCLQLPARFGPEHLPQLGHFLQQLPAGFRYAVEVRHPAFFDGGDAEKQLNVLLHTLGINRIMFDTRALFANPKTDAVTREALQQKPRLPLRVLATGSAPMLRFITPLHWQEGTDWLQPWIGKLLEWIEAGKTPFVFMHTPSNAEAPELARWLAQQLEQQKPGLKGFDDWAGRPRIQQPGLF</sequence>
<dbReference type="Proteomes" id="UP000186895">
    <property type="component" value="Unassembled WGS sequence"/>
</dbReference>
<dbReference type="STRING" id="49186.SAMN05421647_101929"/>
<dbReference type="PANTHER" id="PTHR30348:SF9">
    <property type="entry name" value="UPF0759 PROTEIN YECE"/>
    <property type="match status" value="1"/>
</dbReference>
<dbReference type="Gene3D" id="3.20.20.410">
    <property type="entry name" value="Protein of unknown function UPF0759"/>
    <property type="match status" value="1"/>
</dbReference>
<keyword evidence="2" id="KW-1185">Reference proteome</keyword>
<dbReference type="eggNOG" id="COG1801">
    <property type="taxonomic scope" value="Bacteria"/>
</dbReference>